<feature type="region of interest" description="Disordered" evidence="1">
    <location>
        <begin position="1"/>
        <end position="35"/>
    </location>
</feature>
<comment type="caution">
    <text evidence="2">The sequence shown here is derived from an EMBL/GenBank/DDBJ whole genome shotgun (WGS) entry which is preliminary data.</text>
</comment>
<accession>A0A8J5NMD1</accession>
<feature type="compositionally biased region" description="Acidic residues" evidence="1">
    <location>
        <begin position="24"/>
        <end position="35"/>
    </location>
</feature>
<evidence type="ECO:0000313" key="2">
    <source>
        <dbReference type="EMBL" id="KAG7407423.1"/>
    </source>
</evidence>
<evidence type="ECO:0000256" key="1">
    <source>
        <dbReference type="SAM" id="MobiDB-lite"/>
    </source>
</evidence>
<gene>
    <name evidence="2" type="ORF">Forpe1208_v013545</name>
</gene>
<sequence length="465" mass="52052">MGLQVQADDMSIDENTQDFHSSSLDEEEGLTDDDCSDRSSLDELAEFSWLEQIDTVATRDGTQIATCDAKLVRRNQISSAFWIQMEEPSYKTSYLAFGMFSKYGRLNREFYEHSFKKGSGVWGPELDRGDILLLETISVTRQHCRAGLGTQIVEAILDKIRPKHAVSWHLQAFASLSNPELPGGECASQLQDIMPADFQDASWSAVDEDGNNLLHLAAIHAKLEAIQYILPCRPDLASNRNRAAVPPLEALKAKMELIRTRAVHGGLTSMCSDKFAGFLHPTVACVAALSDSEVLGLDELSPDLINEISSATEDIKRNPRIQLALHSLRLRYGCTCGECIGDFFSPRMRFAVLRRAEPQRDLMQESFDEVPDGADCVEHNDKELYFLPASVKENLKTNKSMRQGFINICGYIAECLEQKRIPNERNVLSIYQRQGSEWPPVTKYYLERGGTVAAVATMLFEKALQ</sequence>
<dbReference type="AlphaFoldDB" id="A0A8J5NMD1"/>
<dbReference type="EMBL" id="JAELUQ010000010">
    <property type="protein sequence ID" value="KAG7407423.1"/>
    <property type="molecule type" value="Genomic_DNA"/>
</dbReference>
<organism evidence="2 3">
    <name type="scientific">Fusarium oxysporum f. sp. rapae</name>
    <dbReference type="NCBI Taxonomy" id="485398"/>
    <lineage>
        <taxon>Eukaryota</taxon>
        <taxon>Fungi</taxon>
        <taxon>Dikarya</taxon>
        <taxon>Ascomycota</taxon>
        <taxon>Pezizomycotina</taxon>
        <taxon>Sordariomycetes</taxon>
        <taxon>Hypocreomycetidae</taxon>
        <taxon>Hypocreales</taxon>
        <taxon>Nectriaceae</taxon>
        <taxon>Fusarium</taxon>
        <taxon>Fusarium oxysporum species complex</taxon>
    </lineage>
</organism>
<dbReference type="Proteomes" id="UP000694050">
    <property type="component" value="Unassembled WGS sequence"/>
</dbReference>
<proteinExistence type="predicted"/>
<name>A0A8J5NMD1_FUSOX</name>
<reference evidence="2" key="1">
    <citation type="submission" date="2021-04" db="EMBL/GenBank/DDBJ databases">
        <title>First draft genome resource for Brassicaceae pathogens Fusarium oxysporum f. sp. raphani and Fusarium oxysporum f. sp. rapae.</title>
        <authorList>
            <person name="Asai S."/>
        </authorList>
    </citation>
    <scope>NUCLEOTIDE SEQUENCE</scope>
    <source>
        <strain evidence="2">Tf1208</strain>
    </source>
</reference>
<protein>
    <submittedName>
        <fullName evidence="2">Uncharacterized protein</fullName>
    </submittedName>
</protein>
<evidence type="ECO:0000313" key="3">
    <source>
        <dbReference type="Proteomes" id="UP000694050"/>
    </source>
</evidence>